<dbReference type="Proteomes" id="UP000199441">
    <property type="component" value="Unassembled WGS sequence"/>
</dbReference>
<evidence type="ECO:0000313" key="2">
    <source>
        <dbReference type="Proteomes" id="UP000199441"/>
    </source>
</evidence>
<dbReference type="STRING" id="670155.SAMN04488001_2215"/>
<dbReference type="EMBL" id="FNOI01000003">
    <property type="protein sequence ID" value="SDX00104.1"/>
    <property type="molecule type" value="Genomic_DNA"/>
</dbReference>
<keyword evidence="2" id="KW-1185">Reference proteome</keyword>
<dbReference type="AlphaFoldDB" id="A0A1H2Y626"/>
<reference evidence="2" key="1">
    <citation type="submission" date="2016-10" db="EMBL/GenBank/DDBJ databases">
        <authorList>
            <person name="Varghese N."/>
            <person name="Submissions S."/>
        </authorList>
    </citation>
    <scope>NUCLEOTIDE SEQUENCE [LARGE SCALE GENOMIC DNA]</scope>
    <source>
        <strain evidence="2">DSM 26922</strain>
    </source>
</reference>
<proteinExistence type="predicted"/>
<dbReference type="RefSeq" id="WP_089946984.1">
    <property type="nucleotide sequence ID" value="NZ_FNOI01000003.1"/>
</dbReference>
<gene>
    <name evidence="1" type="ORF">SAMN04488001_2215</name>
</gene>
<sequence length="230" mass="25423">MTYYADLTREIAMICLSMSLGNAEGFVQDVEISKLSKTEYIAVLAASAVRIGGCANYDPASAFAAASRVTERALATYDPASGDQTLDLMGLMTKYMRYPDSSFQQDHAAQLEVFEVWIDTWAKAEAHIDPSWSPSDSFPPFEHPDVIDGQGADDIQNADLKSAYETHLANKQTFLTRHRNQSLLRRALDQHGDAFVRYAEDLGKLPELSDRLKALADRVNAPMLVAALTK</sequence>
<evidence type="ECO:0000313" key="1">
    <source>
        <dbReference type="EMBL" id="SDX00104.1"/>
    </source>
</evidence>
<name>A0A1H2Y626_9RHOB</name>
<accession>A0A1H2Y626</accession>
<organism evidence="1 2">
    <name type="scientific">Litoreibacter albidus</name>
    <dbReference type="NCBI Taxonomy" id="670155"/>
    <lineage>
        <taxon>Bacteria</taxon>
        <taxon>Pseudomonadati</taxon>
        <taxon>Pseudomonadota</taxon>
        <taxon>Alphaproteobacteria</taxon>
        <taxon>Rhodobacterales</taxon>
        <taxon>Roseobacteraceae</taxon>
        <taxon>Litoreibacter</taxon>
    </lineage>
</organism>
<protein>
    <submittedName>
        <fullName evidence="1">Uncharacterized protein</fullName>
    </submittedName>
</protein>